<evidence type="ECO:0000313" key="3">
    <source>
        <dbReference type="Proteomes" id="UP001272987"/>
    </source>
</evidence>
<keyword evidence="3" id="KW-1185">Reference proteome</keyword>
<feature type="region of interest" description="Disordered" evidence="1">
    <location>
        <begin position="73"/>
        <end position="97"/>
    </location>
</feature>
<sequence length="97" mass="10376">MPVGADKLGFVHILDGSNNDLPLPWVCDFCDGGAVFHFRYRHGLREAVGRLGCWTHAGEAAYGAHEASLEVPVLGERGSSARGESGSGRGRPKQEEV</sequence>
<evidence type="ECO:0000256" key="1">
    <source>
        <dbReference type="SAM" id="MobiDB-lite"/>
    </source>
</evidence>
<feature type="compositionally biased region" description="Low complexity" evidence="1">
    <location>
        <begin position="75"/>
        <end position="84"/>
    </location>
</feature>
<gene>
    <name evidence="2" type="ORF">PV666_19640</name>
</gene>
<proteinExistence type="predicted"/>
<dbReference type="EMBL" id="JARAWP010000011">
    <property type="protein sequence ID" value="MDX3020080.1"/>
    <property type="molecule type" value="Genomic_DNA"/>
</dbReference>
<dbReference type="Proteomes" id="UP001272987">
    <property type="component" value="Unassembled WGS sequence"/>
</dbReference>
<organism evidence="2 3">
    <name type="scientific">Streptomyces acidiscabies</name>
    <dbReference type="NCBI Taxonomy" id="42234"/>
    <lineage>
        <taxon>Bacteria</taxon>
        <taxon>Bacillati</taxon>
        <taxon>Actinomycetota</taxon>
        <taxon>Actinomycetes</taxon>
        <taxon>Kitasatosporales</taxon>
        <taxon>Streptomycetaceae</taxon>
        <taxon>Streptomyces</taxon>
    </lineage>
</organism>
<protein>
    <submittedName>
        <fullName evidence="2">Uncharacterized protein</fullName>
    </submittedName>
</protein>
<reference evidence="2 3" key="1">
    <citation type="journal article" date="2023" name="Microb. Genom.">
        <title>Mesoterricola silvestris gen. nov., sp. nov., Mesoterricola sediminis sp. nov., Geothrix oryzae sp. nov., Geothrix edaphica sp. nov., Geothrix rubra sp. nov., and Geothrix limicola sp. nov., six novel members of Acidobacteriota isolated from soils.</title>
        <authorList>
            <person name="Weisberg A.J."/>
            <person name="Pearce E."/>
            <person name="Kramer C.G."/>
            <person name="Chang J.H."/>
            <person name="Clarke C.R."/>
        </authorList>
    </citation>
    <scope>NUCLEOTIDE SEQUENCE [LARGE SCALE GENOMIC DNA]</scope>
    <source>
        <strain evidence="2 3">NB05-1H</strain>
    </source>
</reference>
<comment type="caution">
    <text evidence="2">The sequence shown here is derived from an EMBL/GenBank/DDBJ whole genome shotgun (WGS) entry which is preliminary data.</text>
</comment>
<evidence type="ECO:0000313" key="2">
    <source>
        <dbReference type="EMBL" id="MDX3020080.1"/>
    </source>
</evidence>
<accession>A0ABU4LWI5</accession>
<dbReference type="RefSeq" id="WP_319166746.1">
    <property type="nucleotide sequence ID" value="NZ_JARAWP010000011.1"/>
</dbReference>
<name>A0ABU4LWI5_9ACTN</name>